<dbReference type="InterPro" id="IPR036901">
    <property type="entry name" value="Asp/Orn_carbamoylTrfase_sf"/>
</dbReference>
<dbReference type="InterPro" id="IPR006132">
    <property type="entry name" value="Asp/Orn_carbamoyltranf_P-bd"/>
</dbReference>
<dbReference type="InterPro" id="IPR006131">
    <property type="entry name" value="Asp_carbamoyltransf_Asp/Orn-bd"/>
</dbReference>
<name>A0AAJ5JMZ5_9VIBR</name>
<dbReference type="Pfam" id="PF02729">
    <property type="entry name" value="OTCace_N"/>
    <property type="match status" value="1"/>
</dbReference>
<dbReference type="GO" id="GO:0004585">
    <property type="term" value="F:ornithine carbamoyltransferase activity"/>
    <property type="evidence" value="ECO:0007669"/>
    <property type="project" value="UniProtKB-UniRule"/>
</dbReference>
<dbReference type="PRINTS" id="PR00102">
    <property type="entry name" value="OTCASE"/>
</dbReference>
<evidence type="ECO:0000256" key="5">
    <source>
        <dbReference type="ARBA" id="ARBA00022679"/>
    </source>
</evidence>
<organism evidence="12 14">
    <name type="scientific">Vibrio breoganii</name>
    <dbReference type="NCBI Taxonomy" id="553239"/>
    <lineage>
        <taxon>Bacteria</taxon>
        <taxon>Pseudomonadati</taxon>
        <taxon>Pseudomonadota</taxon>
        <taxon>Gammaproteobacteria</taxon>
        <taxon>Vibrionales</taxon>
        <taxon>Vibrionaceae</taxon>
        <taxon>Vibrio</taxon>
    </lineage>
</organism>
<dbReference type="GO" id="GO:0005737">
    <property type="term" value="C:cytoplasm"/>
    <property type="evidence" value="ECO:0007669"/>
    <property type="project" value="UniProtKB-SubCell"/>
</dbReference>
<evidence type="ECO:0000313" key="10">
    <source>
        <dbReference type="EMBL" id="ANO33779.1"/>
    </source>
</evidence>
<dbReference type="PANTHER" id="PTHR45753">
    <property type="entry name" value="ORNITHINE CARBAMOYLTRANSFERASE, MITOCHONDRIAL"/>
    <property type="match status" value="1"/>
</dbReference>
<dbReference type="EMBL" id="JABCJR010000051">
    <property type="protein sequence ID" value="NMR71791.1"/>
    <property type="molecule type" value="Genomic_DNA"/>
</dbReference>
<dbReference type="InterPro" id="IPR006130">
    <property type="entry name" value="Asp/Orn_carbamoylTrfase"/>
</dbReference>
<dbReference type="NCBIfam" id="NF009213">
    <property type="entry name" value="PRK12562.1"/>
    <property type="match status" value="1"/>
</dbReference>
<reference evidence="12" key="3">
    <citation type="submission" date="2016-07" db="EMBL/GenBank/DDBJ databases">
        <authorList>
            <person name="Kauffman K."/>
            <person name="Arevalo P."/>
            <person name="Polz M.F."/>
        </authorList>
    </citation>
    <scope>NUCLEOTIDE SEQUENCE</scope>
    <source>
        <strain evidence="12">10N.222.49.A5</strain>
    </source>
</reference>
<reference evidence="12" key="4">
    <citation type="journal article" date="2018" name="Nature">
        <title>A major lineage of non-tailed dsDNA viruses as unrecognized killers of marine bacteria.</title>
        <authorList>
            <person name="Kauffman K.M."/>
            <person name="Hussain F.A."/>
            <person name="Yang J."/>
            <person name="Arevalo P."/>
            <person name="Brown J.M."/>
            <person name="Chang W.K."/>
            <person name="VanInsberghe D."/>
            <person name="Elsherbini J."/>
            <person name="Sharma R.S."/>
            <person name="Cutler M.B."/>
            <person name="Kelly L."/>
            <person name="Polz M.F."/>
        </authorList>
    </citation>
    <scope>NUCLEOTIDE SEQUENCE</scope>
    <source>
        <strain evidence="12">10N.222.49.A5</strain>
    </source>
</reference>
<dbReference type="RefSeq" id="WP_017032857.1">
    <property type="nucleotide sequence ID" value="NZ_CP016177.1"/>
</dbReference>
<feature type="binding site" evidence="7">
    <location>
        <position position="233"/>
    </location>
    <ligand>
        <name>L-ornithine</name>
        <dbReference type="ChEBI" id="CHEBI:46911"/>
    </ligand>
</feature>
<dbReference type="InterPro" id="IPR002292">
    <property type="entry name" value="Orn/put_carbamltrans"/>
</dbReference>
<evidence type="ECO:0000256" key="1">
    <source>
        <dbReference type="ARBA" id="ARBA00004496"/>
    </source>
</evidence>
<dbReference type="EMBL" id="MDBO01000106">
    <property type="protein sequence ID" value="PMP07570.1"/>
    <property type="molecule type" value="Genomic_DNA"/>
</dbReference>
<dbReference type="Proteomes" id="UP000235611">
    <property type="component" value="Unassembled WGS sequence"/>
</dbReference>
<dbReference type="FunFam" id="3.40.50.1370:FF:000004">
    <property type="entry name" value="Ornithine carbamoyltransferase"/>
    <property type="match status" value="1"/>
</dbReference>
<dbReference type="SUPFAM" id="SSF53671">
    <property type="entry name" value="Aspartate/ornithine carbamoyltransferase"/>
    <property type="match status" value="1"/>
</dbReference>
<dbReference type="InterPro" id="IPR024904">
    <property type="entry name" value="OTCase_ArgI"/>
</dbReference>
<dbReference type="KEGG" id="vbr:A6E01_11355"/>
<evidence type="ECO:0000256" key="7">
    <source>
        <dbReference type="HAMAP-Rule" id="MF_01109"/>
    </source>
</evidence>
<feature type="binding site" evidence="7">
    <location>
        <position position="169"/>
    </location>
    <ligand>
        <name>L-ornithine</name>
        <dbReference type="ChEBI" id="CHEBI:46911"/>
    </ligand>
</feature>
<dbReference type="Pfam" id="PF00185">
    <property type="entry name" value="OTCace"/>
    <property type="match status" value="1"/>
</dbReference>
<feature type="binding site" evidence="7">
    <location>
        <position position="108"/>
    </location>
    <ligand>
        <name>carbamoyl phosphate</name>
        <dbReference type="ChEBI" id="CHEBI:58228"/>
    </ligand>
</feature>
<accession>A0AAJ5JMZ5</accession>
<feature type="binding site" evidence="7">
    <location>
        <begin position="237"/>
        <end position="238"/>
    </location>
    <ligand>
        <name>L-ornithine</name>
        <dbReference type="ChEBI" id="CHEBI:46911"/>
    </ligand>
</feature>
<sequence length="334" mass="37166">MAYNLRNRNFLKLLDFTQKEIQFLLDLSADLKKAKYAGTEQKRLQGKNIALIFEKSSTRTRCAFEVAAFDQGAQVSYLGPSGSQIGHKESMKDTARVLGRMYDGIEYRGFGQAIVEELGEYAGVPVWNGLTDEFHPTQILADFLTMQEHARGKQLHQISFAYLGDARNNMGNSLLVGAAKMGMDIRLVAPKAYWPEEELVAQCQEIAQSSGATITLTEDVASGVEGCDFLYTDVWVSMGEPAEAWEERIAVMKPYQVNMDAIKATGNPHVKFMHCLPAFHDDQTTVGKEIAAKYGMQGLEVTDEVFESEHSIVFDEAENRMHTIKAVMVATLGQ</sequence>
<feature type="domain" description="Aspartate/ornithine carbamoyltransferase Asp/Orn-binding" evidence="8">
    <location>
        <begin position="157"/>
        <end position="330"/>
    </location>
</feature>
<reference evidence="11 15" key="5">
    <citation type="submission" date="2020-04" db="EMBL/GenBank/DDBJ databases">
        <title>WGS-Seq of Vibrio isolated by the O'Toole Lab.</title>
        <authorList>
            <person name="Mckone K.P."/>
            <person name="Whitaker R."/>
            <person name="Sevigney J.L."/>
            <person name="Herring J.B."/>
            <person name="O'Toole G."/>
        </authorList>
    </citation>
    <scope>NUCLEOTIDE SEQUENCE [LARGE SCALE GENOMIC DNA]</scope>
    <source>
        <strain evidence="11 15">BS_02</strain>
    </source>
</reference>
<dbReference type="Proteomes" id="UP000590068">
    <property type="component" value="Unassembled WGS sequence"/>
</dbReference>
<keyword evidence="15" id="KW-1185">Reference proteome</keyword>
<dbReference type="Gene3D" id="3.40.50.1370">
    <property type="entry name" value="Aspartate/ornithine carbamoyltransferase"/>
    <property type="match status" value="2"/>
</dbReference>
<dbReference type="NCBIfam" id="TIGR00658">
    <property type="entry name" value="orni_carb_tr"/>
    <property type="match status" value="1"/>
</dbReference>
<dbReference type="PROSITE" id="PS00097">
    <property type="entry name" value="CARBAMOYLTRANSFERASE"/>
    <property type="match status" value="1"/>
</dbReference>
<feature type="binding site" evidence="7">
    <location>
        <position position="84"/>
    </location>
    <ligand>
        <name>carbamoyl phosphate</name>
        <dbReference type="ChEBI" id="CHEBI:58228"/>
    </ligand>
</feature>
<dbReference type="PRINTS" id="PR00100">
    <property type="entry name" value="AOTCASE"/>
</dbReference>
<evidence type="ECO:0000259" key="9">
    <source>
        <dbReference type="Pfam" id="PF02729"/>
    </source>
</evidence>
<feature type="binding site" evidence="7">
    <location>
        <position position="320"/>
    </location>
    <ligand>
        <name>carbamoyl phosphate</name>
        <dbReference type="ChEBI" id="CHEBI:58228"/>
    </ligand>
</feature>
<evidence type="ECO:0000313" key="13">
    <source>
        <dbReference type="Proteomes" id="UP000092018"/>
    </source>
</evidence>
<reference evidence="10 13" key="1">
    <citation type="submission" date="2016-06" db="EMBL/GenBank/DDBJ databases">
        <title>Adaptive Radiation by Waves of Gene Transfer Leads to Fine-Scale Resource Partitioning in Marine Microbes.</title>
        <authorList>
            <person name="Hehemann J.-H."/>
            <person name="Arevalo P."/>
            <person name="Datta M.S."/>
            <person name="Yu X."/>
            <person name="Corzett C."/>
            <person name="Henschel A."/>
            <person name="Preheim S.P."/>
            <person name="Timberlake S."/>
            <person name="Alm E.J."/>
            <person name="Polz M.F."/>
        </authorList>
    </citation>
    <scope>NUCLEOTIDE SEQUENCE [LARGE SCALE GENOMIC DNA]</scope>
    <source>
        <strain evidence="10 13">FF50</strain>
    </source>
</reference>
<evidence type="ECO:0000313" key="15">
    <source>
        <dbReference type="Proteomes" id="UP000590068"/>
    </source>
</evidence>
<dbReference type="EMBL" id="CP016177">
    <property type="protein sequence ID" value="ANO33779.1"/>
    <property type="molecule type" value="Genomic_DNA"/>
</dbReference>
<feature type="binding site" evidence="7">
    <location>
        <begin position="57"/>
        <end position="60"/>
    </location>
    <ligand>
        <name>carbamoyl phosphate</name>
        <dbReference type="ChEBI" id="CHEBI:58228"/>
    </ligand>
</feature>
<evidence type="ECO:0000256" key="3">
    <source>
        <dbReference type="ARBA" id="ARBA00013007"/>
    </source>
</evidence>
<dbReference type="EC" id="2.1.3.3" evidence="3 7"/>
<comment type="similarity">
    <text evidence="2 7">Belongs to the aspartate/ornithine carbamoyltransferase superfamily. OTCase family.</text>
</comment>
<feature type="binding site" evidence="7">
    <location>
        <begin position="275"/>
        <end position="276"/>
    </location>
    <ligand>
        <name>carbamoyl phosphate</name>
        <dbReference type="ChEBI" id="CHEBI:58228"/>
    </ligand>
</feature>
<dbReference type="GO" id="GO:0016597">
    <property type="term" value="F:amino acid binding"/>
    <property type="evidence" value="ECO:0007669"/>
    <property type="project" value="InterPro"/>
</dbReference>
<evidence type="ECO:0000313" key="14">
    <source>
        <dbReference type="Proteomes" id="UP000235611"/>
    </source>
</evidence>
<evidence type="ECO:0000313" key="12">
    <source>
        <dbReference type="EMBL" id="PMP07570.1"/>
    </source>
</evidence>
<comment type="subcellular location">
    <subcellularLocation>
        <location evidence="1 7">Cytoplasm</location>
    </subcellularLocation>
</comment>
<gene>
    <name evidence="10" type="ORF">A6E01_11355</name>
    <name evidence="12" type="ORF">BCS93_15745</name>
    <name evidence="11" type="ORF">HJ568_17845</name>
</gene>
<dbReference type="NCBIfam" id="NF003286">
    <property type="entry name" value="PRK04284.1"/>
    <property type="match status" value="1"/>
</dbReference>
<feature type="binding site" evidence="7">
    <location>
        <begin position="135"/>
        <end position="138"/>
    </location>
    <ligand>
        <name>carbamoyl phosphate</name>
        <dbReference type="ChEBI" id="CHEBI:58228"/>
    </ligand>
</feature>
<dbReference type="GO" id="GO:0019240">
    <property type="term" value="P:citrulline biosynthetic process"/>
    <property type="evidence" value="ECO:0007669"/>
    <property type="project" value="TreeGrafter"/>
</dbReference>
<dbReference type="NCBIfam" id="NF001986">
    <property type="entry name" value="PRK00779.1"/>
    <property type="match status" value="1"/>
</dbReference>
<dbReference type="PANTHER" id="PTHR45753:SF2">
    <property type="entry name" value="ORNITHINE CARBAMOYLTRANSFERASE"/>
    <property type="match status" value="1"/>
</dbReference>
<evidence type="ECO:0000256" key="2">
    <source>
        <dbReference type="ARBA" id="ARBA00007805"/>
    </source>
</evidence>
<feature type="domain" description="Aspartate/ornithine carbamoyltransferase carbamoyl-P binding" evidence="9">
    <location>
        <begin position="8"/>
        <end position="148"/>
    </location>
</feature>
<dbReference type="HAMAP" id="MF_01109">
    <property type="entry name" value="OTCase"/>
    <property type="match status" value="1"/>
</dbReference>
<keyword evidence="5 7" id="KW-0808">Transferase</keyword>
<evidence type="ECO:0000259" key="8">
    <source>
        <dbReference type="Pfam" id="PF00185"/>
    </source>
</evidence>
<dbReference type="GO" id="GO:0042450">
    <property type="term" value="P:L-arginine biosynthetic process via ornithine"/>
    <property type="evidence" value="ECO:0007669"/>
    <property type="project" value="UniProtKB-UniRule"/>
</dbReference>
<dbReference type="NCBIfam" id="NF002470">
    <property type="entry name" value="PRK01713.1"/>
    <property type="match status" value="1"/>
</dbReference>
<proteinExistence type="inferred from homology"/>
<dbReference type="AlphaFoldDB" id="A0AAJ5JMZ5"/>
<evidence type="ECO:0000313" key="11">
    <source>
        <dbReference type="EMBL" id="NMR71791.1"/>
    </source>
</evidence>
<dbReference type="Proteomes" id="UP000092018">
    <property type="component" value="Chromosome 1"/>
</dbReference>
<keyword evidence="4 7" id="KW-0963">Cytoplasm</keyword>
<evidence type="ECO:0000256" key="4">
    <source>
        <dbReference type="ARBA" id="ARBA00022490"/>
    </source>
</evidence>
<reference evidence="14" key="2">
    <citation type="submission" date="2016-07" db="EMBL/GenBank/DDBJ databases">
        <title>Nontailed viruses are major unrecognized killers of bacteria in the ocean.</title>
        <authorList>
            <person name="Kauffman K."/>
            <person name="Hussain F."/>
            <person name="Yang J."/>
            <person name="Arevalo P."/>
            <person name="Brown J."/>
            <person name="Cutler M."/>
            <person name="Kelly L."/>
            <person name="Polz M.F."/>
        </authorList>
    </citation>
    <scope>NUCLEOTIDE SEQUENCE [LARGE SCALE GENOMIC DNA]</scope>
    <source>
        <strain evidence="14">10N.222.49.A5</strain>
    </source>
</reference>
<protein>
    <recommendedName>
        <fullName evidence="3 7">Ornithine carbamoyltransferase</fullName>
        <shortName evidence="7">OTCase</shortName>
        <ecNumber evidence="3 7">2.1.3.3</ecNumber>
    </recommendedName>
</protein>
<comment type="catalytic activity">
    <reaction evidence="6 7">
        <text>carbamoyl phosphate + L-ornithine = L-citrulline + phosphate + H(+)</text>
        <dbReference type="Rhea" id="RHEA:19513"/>
        <dbReference type="ChEBI" id="CHEBI:15378"/>
        <dbReference type="ChEBI" id="CHEBI:43474"/>
        <dbReference type="ChEBI" id="CHEBI:46911"/>
        <dbReference type="ChEBI" id="CHEBI:57743"/>
        <dbReference type="ChEBI" id="CHEBI:58228"/>
        <dbReference type="EC" id="2.1.3.3"/>
    </reaction>
</comment>
<evidence type="ECO:0000256" key="6">
    <source>
        <dbReference type="ARBA" id="ARBA00048772"/>
    </source>
</evidence>